<name>A0A4R6PZA0_9FIRM</name>
<dbReference type="GO" id="GO:0003677">
    <property type="term" value="F:DNA binding"/>
    <property type="evidence" value="ECO:0007669"/>
    <property type="project" value="InterPro"/>
</dbReference>
<keyword evidence="2" id="KW-1133">Transmembrane helix</keyword>
<protein>
    <submittedName>
        <fullName evidence="4">Competence protein ComEA</fullName>
    </submittedName>
</protein>
<feature type="domain" description="Helix-hairpin-helix DNA-binding motif class 1" evidence="3">
    <location>
        <begin position="189"/>
        <end position="208"/>
    </location>
</feature>
<dbReference type="InterPro" id="IPR019554">
    <property type="entry name" value="Soluble_ligand-bd"/>
</dbReference>
<evidence type="ECO:0000313" key="5">
    <source>
        <dbReference type="Proteomes" id="UP000295500"/>
    </source>
</evidence>
<dbReference type="InterPro" id="IPR003583">
    <property type="entry name" value="Hlx-hairpin-Hlx_DNA-bd_motif"/>
</dbReference>
<dbReference type="Proteomes" id="UP000295500">
    <property type="component" value="Unassembled WGS sequence"/>
</dbReference>
<feature type="compositionally biased region" description="Low complexity" evidence="1">
    <location>
        <begin position="135"/>
        <end position="146"/>
    </location>
</feature>
<keyword evidence="2" id="KW-0472">Membrane</keyword>
<dbReference type="PANTHER" id="PTHR21180">
    <property type="entry name" value="ENDONUCLEASE/EXONUCLEASE/PHOSPHATASE FAMILY DOMAIN-CONTAINING PROTEIN 1"/>
    <property type="match status" value="1"/>
</dbReference>
<dbReference type="GO" id="GO:0006281">
    <property type="term" value="P:DNA repair"/>
    <property type="evidence" value="ECO:0007669"/>
    <property type="project" value="InterPro"/>
</dbReference>
<evidence type="ECO:0000256" key="1">
    <source>
        <dbReference type="SAM" id="MobiDB-lite"/>
    </source>
</evidence>
<evidence type="ECO:0000259" key="3">
    <source>
        <dbReference type="SMART" id="SM00278"/>
    </source>
</evidence>
<dbReference type="EMBL" id="SNXO01000027">
    <property type="protein sequence ID" value="TDP52300.1"/>
    <property type="molecule type" value="Genomic_DNA"/>
</dbReference>
<feature type="region of interest" description="Disordered" evidence="1">
    <location>
        <begin position="124"/>
        <end position="146"/>
    </location>
</feature>
<dbReference type="InterPro" id="IPR004509">
    <property type="entry name" value="Competence_ComEA_HhH"/>
</dbReference>
<dbReference type="AlphaFoldDB" id="A0A4R6PZA0"/>
<keyword evidence="5" id="KW-1185">Reference proteome</keyword>
<dbReference type="SMART" id="SM00278">
    <property type="entry name" value="HhH1"/>
    <property type="match status" value="2"/>
</dbReference>
<dbReference type="InterPro" id="IPR010994">
    <property type="entry name" value="RuvA_2-like"/>
</dbReference>
<dbReference type="OrthoDB" id="9790239at2"/>
<dbReference type="InterPro" id="IPR051675">
    <property type="entry name" value="Endo/Exo/Phosphatase_dom_1"/>
</dbReference>
<dbReference type="RefSeq" id="WP_133528838.1">
    <property type="nucleotide sequence ID" value="NZ_CALCQM010000087.1"/>
</dbReference>
<dbReference type="Gene3D" id="1.10.150.280">
    <property type="entry name" value="AF1531-like domain"/>
    <property type="match status" value="1"/>
</dbReference>
<dbReference type="Gene3D" id="3.10.560.10">
    <property type="entry name" value="Outer membrane lipoprotein wza domain like"/>
    <property type="match status" value="1"/>
</dbReference>
<keyword evidence="2" id="KW-0812">Transmembrane</keyword>
<proteinExistence type="predicted"/>
<organism evidence="4 5">
    <name type="scientific">Aminicella lysinilytica</name>
    <dbReference type="NCBI Taxonomy" id="433323"/>
    <lineage>
        <taxon>Bacteria</taxon>
        <taxon>Bacillati</taxon>
        <taxon>Bacillota</taxon>
        <taxon>Clostridia</taxon>
        <taxon>Peptostreptococcales</taxon>
        <taxon>Anaerovoracaceae</taxon>
        <taxon>Aminicella</taxon>
    </lineage>
</organism>
<dbReference type="GO" id="GO:0015627">
    <property type="term" value="C:type II protein secretion system complex"/>
    <property type="evidence" value="ECO:0007669"/>
    <property type="project" value="TreeGrafter"/>
</dbReference>
<accession>A0A4R6PZA0</accession>
<evidence type="ECO:0000256" key="2">
    <source>
        <dbReference type="SAM" id="Phobius"/>
    </source>
</evidence>
<sequence length="211" mass="22027">MEKIRELAVKLKENNKPLKIAAVIIVVIAAVLVFAVKGNSDTISIEDAHAAKDTAAEESSETKAKVYVDVGGEVESPGVYEVDKDARIYEVIDKAGGLTGKADTTDLNQAEVVKDGQKIVVASKVESSGSGSGSQGTPSGASTSAAGNGLININTADSTELQKITGIGPVMAGKIITYREENGRFSKIEDLKNVSGIGDKTFAKMKNKVTI</sequence>
<comment type="caution">
    <text evidence="4">The sequence shown here is derived from an EMBL/GenBank/DDBJ whole genome shotgun (WGS) entry which is preliminary data.</text>
</comment>
<evidence type="ECO:0000313" key="4">
    <source>
        <dbReference type="EMBL" id="TDP52300.1"/>
    </source>
</evidence>
<dbReference type="PANTHER" id="PTHR21180:SF32">
    <property type="entry name" value="ENDONUCLEASE_EXONUCLEASE_PHOSPHATASE FAMILY DOMAIN-CONTAINING PROTEIN 1"/>
    <property type="match status" value="1"/>
</dbReference>
<dbReference type="NCBIfam" id="TIGR00426">
    <property type="entry name" value="competence protein ComEA helix-hairpin-helix repeat region"/>
    <property type="match status" value="1"/>
</dbReference>
<reference evidence="4 5" key="1">
    <citation type="submission" date="2019-03" db="EMBL/GenBank/DDBJ databases">
        <title>Genomic Encyclopedia of Type Strains, Phase IV (KMG-IV): sequencing the most valuable type-strain genomes for metagenomic binning, comparative biology and taxonomic classification.</title>
        <authorList>
            <person name="Goeker M."/>
        </authorList>
    </citation>
    <scope>NUCLEOTIDE SEQUENCE [LARGE SCALE GENOMIC DNA]</scope>
    <source>
        <strain evidence="4 5">DSM 28287</strain>
    </source>
</reference>
<dbReference type="Pfam" id="PF10531">
    <property type="entry name" value="SLBB"/>
    <property type="match status" value="1"/>
</dbReference>
<feature type="domain" description="Helix-hairpin-helix DNA-binding motif class 1" evidence="3">
    <location>
        <begin position="159"/>
        <end position="178"/>
    </location>
</feature>
<dbReference type="Pfam" id="PF12836">
    <property type="entry name" value="HHH_3"/>
    <property type="match status" value="1"/>
</dbReference>
<dbReference type="SUPFAM" id="SSF47781">
    <property type="entry name" value="RuvA domain 2-like"/>
    <property type="match status" value="1"/>
</dbReference>
<dbReference type="GO" id="GO:0015628">
    <property type="term" value="P:protein secretion by the type II secretion system"/>
    <property type="evidence" value="ECO:0007669"/>
    <property type="project" value="TreeGrafter"/>
</dbReference>
<feature type="transmembrane region" description="Helical" evidence="2">
    <location>
        <begin position="20"/>
        <end position="36"/>
    </location>
</feature>
<gene>
    <name evidence="4" type="ORF">EV211_12716</name>
</gene>